<protein>
    <recommendedName>
        <fullName evidence="6">Heparinase II/III-like C-terminal domain-containing protein</fullName>
    </recommendedName>
</protein>
<dbReference type="Gene3D" id="2.70.98.70">
    <property type="match status" value="1"/>
</dbReference>
<dbReference type="SUPFAM" id="SSF48230">
    <property type="entry name" value="Chondroitin AC/alginate lyase"/>
    <property type="match status" value="1"/>
</dbReference>
<proteinExistence type="predicted"/>
<dbReference type="GO" id="GO:0016829">
    <property type="term" value="F:lyase activity"/>
    <property type="evidence" value="ECO:0007669"/>
    <property type="project" value="UniProtKB-KW"/>
</dbReference>
<keyword evidence="8" id="KW-1185">Reference proteome</keyword>
<evidence type="ECO:0000259" key="6">
    <source>
        <dbReference type="Pfam" id="PF07940"/>
    </source>
</evidence>
<dbReference type="Gene3D" id="1.50.10.100">
    <property type="entry name" value="Chondroitin AC/alginate lyase"/>
    <property type="match status" value="1"/>
</dbReference>
<dbReference type="GO" id="GO:0042597">
    <property type="term" value="C:periplasmic space"/>
    <property type="evidence" value="ECO:0007669"/>
    <property type="project" value="UniProtKB-SubCell"/>
</dbReference>
<dbReference type="Pfam" id="PF07940">
    <property type="entry name" value="Hepar_II_III_C"/>
    <property type="match status" value="1"/>
</dbReference>
<evidence type="ECO:0000256" key="3">
    <source>
        <dbReference type="ARBA" id="ARBA00022764"/>
    </source>
</evidence>
<feature type="domain" description="Heparinase II/III-like C-terminal" evidence="6">
    <location>
        <begin position="480"/>
        <end position="645"/>
    </location>
</feature>
<dbReference type="RefSeq" id="WP_212981512.1">
    <property type="nucleotide sequence ID" value="NZ_AP025343.1"/>
</dbReference>
<dbReference type="PANTHER" id="PTHR39210:SF1">
    <property type="entry name" value="HEPARIN-SULFATE LYASE"/>
    <property type="match status" value="1"/>
</dbReference>
<evidence type="ECO:0000256" key="2">
    <source>
        <dbReference type="ARBA" id="ARBA00022729"/>
    </source>
</evidence>
<organism evidence="7 8">
    <name type="scientific">Paenibacillus azoreducens</name>
    <dbReference type="NCBI Taxonomy" id="116718"/>
    <lineage>
        <taxon>Bacteria</taxon>
        <taxon>Bacillati</taxon>
        <taxon>Bacillota</taxon>
        <taxon>Bacilli</taxon>
        <taxon>Bacillales</taxon>
        <taxon>Paenibacillaceae</taxon>
        <taxon>Paenibacillus</taxon>
    </lineage>
</organism>
<comment type="subcellular location">
    <subcellularLocation>
        <location evidence="1">Periplasm</location>
    </subcellularLocation>
</comment>
<evidence type="ECO:0000313" key="7">
    <source>
        <dbReference type="EMBL" id="GIO51537.1"/>
    </source>
</evidence>
<comment type="caution">
    <text evidence="7">The sequence shown here is derived from an EMBL/GenBank/DDBJ whole genome shotgun (WGS) entry which is preliminary data.</text>
</comment>
<evidence type="ECO:0000256" key="4">
    <source>
        <dbReference type="ARBA" id="ARBA00023239"/>
    </source>
</evidence>
<evidence type="ECO:0000313" key="8">
    <source>
        <dbReference type="Proteomes" id="UP000682811"/>
    </source>
</evidence>
<keyword evidence="4" id="KW-0456">Lyase</keyword>
<feature type="coiled-coil region" evidence="5">
    <location>
        <begin position="28"/>
        <end position="55"/>
    </location>
</feature>
<keyword evidence="2" id="KW-0732">Signal</keyword>
<sequence>MNAEKKHVTPPSHNPKGFYIGAEQVEIALEQKSRLAWAERMMEEMRRECDEFLQLEDSFVYEVILSMRGQTFAYGITGCPACGSAYPARPEELALCLSGWESFPAKTVTCPACQTVVPNKKFPDDGSGFQYNGKAYYPIGLWNFTVAGHWLGGVRNHEGMVTKLTYLYMLTGEERYARRAIVLLDAFSAIWAGTMGPRDFTPFGSPFEIGRLHLLTSIVFRVKVFLAHDYDWLSGLPLMNELSTGCRLAGTGDNLTIRGNILRMLEDYLLDEPGGPVYDLRGGKLTLLNNHEADGVRAMLAVGLALDIPSYCKWGVQAVRGFIYNAIGRDGMYFEGSFGYSMFTIGVLLDMALLAQKAASAYGNGAEEFQPFNSRRFFRFAVQNPLAMSCQGHLPSNGDWGRDVYIGTEIQPEVLSVVYRSALHFAYYATDAGIREEARSVLERFRDHVDRMGGTSGIELFLPHPQGEAASSDDARPASGITLAGQAGYIVLRDKYDMTLLTRYGPNLTHAHDDVLSYQWFADGRELTADLGYGIYGTNSHLGWASKTIAHPTVVLRQDEQMERGQIYKPFAGGEAKAIYEHGGWAASECEAADLYGAERYQRLLAAVPLSGSRSYVLDIFDVKAEGGKDLSFHAFHEASELDVSGFTAAPCSAWTLAGAASKDPGESLQYDCPGLSFGERLTTGETFEKLLPGEEERLWTTQPNNGYGYIYDIRRLQPDGTHGCEGESVHACWRTADSQVHRHVLLEGEEKLYTGMGPNLDGSCVHPFLIIHSERESQRFTSVTYAGDGVFLVSARNAMVQGTNGGTATALRLEWSDGTRDLWLYSFETDVYTWQAAEGKVTVKGRCGCVRLEGAARKTIYVHAVASREVHFTPCSGDEAYFEGQWSAFGFGQEEYEVAWIDWKASRLAVHGLSPETSWGRKPRFIGLRGASRSAVTVYPASLDAALEPGDCIVNLLDEMIVSIGVVAETDEDRIKTGIPLPFAAPGAGKSAFYGMRVIGVSGGEAVIQDVPDLTTLSVRIIRPLQIGEFFDIVDTDDVMFIKLIG</sequence>
<dbReference type="InterPro" id="IPR012480">
    <property type="entry name" value="Hepar_II_III_C"/>
</dbReference>
<dbReference type="EMBL" id="BORT01000056">
    <property type="protein sequence ID" value="GIO51537.1"/>
    <property type="molecule type" value="Genomic_DNA"/>
</dbReference>
<dbReference type="Proteomes" id="UP000682811">
    <property type="component" value="Unassembled WGS sequence"/>
</dbReference>
<evidence type="ECO:0000256" key="1">
    <source>
        <dbReference type="ARBA" id="ARBA00004418"/>
    </source>
</evidence>
<keyword evidence="3" id="KW-0574">Periplasm</keyword>
<keyword evidence="5" id="KW-0175">Coiled coil</keyword>
<dbReference type="AlphaFoldDB" id="A0A920CWG5"/>
<dbReference type="PANTHER" id="PTHR39210">
    <property type="entry name" value="HEPARIN-SULFATE LYASE"/>
    <property type="match status" value="1"/>
</dbReference>
<name>A0A920CWG5_9BACL</name>
<reference evidence="7 8" key="1">
    <citation type="submission" date="2021-03" db="EMBL/GenBank/DDBJ databases">
        <title>Antimicrobial resistance genes in bacteria isolated from Japanese honey, and their potential for conferring macrolide and lincosamide resistance in the American foulbrood pathogen Paenibacillus larvae.</title>
        <authorList>
            <person name="Okamoto M."/>
            <person name="Kumagai M."/>
            <person name="Kanamori H."/>
            <person name="Takamatsu D."/>
        </authorList>
    </citation>
    <scope>NUCLEOTIDE SEQUENCE [LARGE SCALE GENOMIC DNA]</scope>
    <source>
        <strain evidence="7 8">J34TS1</strain>
    </source>
</reference>
<dbReference type="InterPro" id="IPR008929">
    <property type="entry name" value="Chondroitin_lyas"/>
</dbReference>
<evidence type="ECO:0000256" key="5">
    <source>
        <dbReference type="SAM" id="Coils"/>
    </source>
</evidence>
<accession>A0A920CWG5</accession>
<gene>
    <name evidence="7" type="ORF">J34TS1_63020</name>
</gene>